<accession>A0A0A9ELB9</accession>
<name>A0A0A9ELB9_ARUDO</name>
<protein>
    <submittedName>
        <fullName evidence="1">Uncharacterized protein</fullName>
    </submittedName>
</protein>
<proteinExistence type="predicted"/>
<reference evidence="1" key="1">
    <citation type="submission" date="2014-09" db="EMBL/GenBank/DDBJ databases">
        <authorList>
            <person name="Magalhaes I.L.F."/>
            <person name="Oliveira U."/>
            <person name="Santos F.R."/>
            <person name="Vidigal T.H.D.A."/>
            <person name="Brescovit A.D."/>
            <person name="Santos A.J."/>
        </authorList>
    </citation>
    <scope>NUCLEOTIDE SEQUENCE</scope>
    <source>
        <tissue evidence="1">Shoot tissue taken approximately 20 cm above the soil surface</tissue>
    </source>
</reference>
<sequence>MLSVCESRH</sequence>
<organism evidence="1">
    <name type="scientific">Arundo donax</name>
    <name type="common">Giant reed</name>
    <name type="synonym">Donax arundinaceus</name>
    <dbReference type="NCBI Taxonomy" id="35708"/>
    <lineage>
        <taxon>Eukaryota</taxon>
        <taxon>Viridiplantae</taxon>
        <taxon>Streptophyta</taxon>
        <taxon>Embryophyta</taxon>
        <taxon>Tracheophyta</taxon>
        <taxon>Spermatophyta</taxon>
        <taxon>Magnoliopsida</taxon>
        <taxon>Liliopsida</taxon>
        <taxon>Poales</taxon>
        <taxon>Poaceae</taxon>
        <taxon>PACMAD clade</taxon>
        <taxon>Arundinoideae</taxon>
        <taxon>Arundineae</taxon>
        <taxon>Arundo</taxon>
    </lineage>
</organism>
<dbReference type="EMBL" id="GBRH01196366">
    <property type="protein sequence ID" value="JAE01530.1"/>
    <property type="molecule type" value="Transcribed_RNA"/>
</dbReference>
<evidence type="ECO:0000313" key="1">
    <source>
        <dbReference type="EMBL" id="JAE01530.1"/>
    </source>
</evidence>
<reference evidence="1" key="2">
    <citation type="journal article" date="2015" name="Data Brief">
        <title>Shoot transcriptome of the giant reed, Arundo donax.</title>
        <authorList>
            <person name="Barrero R.A."/>
            <person name="Guerrero F.D."/>
            <person name="Moolhuijzen P."/>
            <person name="Goolsby J.A."/>
            <person name="Tidwell J."/>
            <person name="Bellgard S.E."/>
            <person name="Bellgard M.I."/>
        </authorList>
    </citation>
    <scope>NUCLEOTIDE SEQUENCE</scope>
    <source>
        <tissue evidence="1">Shoot tissue taken approximately 20 cm above the soil surface</tissue>
    </source>
</reference>